<dbReference type="Gene3D" id="3.30.70.270">
    <property type="match status" value="1"/>
</dbReference>
<dbReference type="PANTHER" id="PTHR45138:SF9">
    <property type="entry name" value="DIGUANYLATE CYCLASE DGCM-RELATED"/>
    <property type="match status" value="1"/>
</dbReference>
<evidence type="ECO:0000256" key="4">
    <source>
        <dbReference type="SAM" id="Phobius"/>
    </source>
</evidence>
<dbReference type="Pfam" id="PF00990">
    <property type="entry name" value="GGDEF"/>
    <property type="match status" value="1"/>
</dbReference>
<keyword evidence="4" id="KW-0812">Transmembrane</keyword>
<dbReference type="OrthoDB" id="9812260at2"/>
<dbReference type="InterPro" id="IPR043128">
    <property type="entry name" value="Rev_trsase/Diguanyl_cyclase"/>
</dbReference>
<dbReference type="SUPFAM" id="SSF55073">
    <property type="entry name" value="Nucleotide cyclase"/>
    <property type="match status" value="1"/>
</dbReference>
<comment type="catalytic activity">
    <reaction evidence="3">
        <text>2 GTP = 3',3'-c-di-GMP + 2 diphosphate</text>
        <dbReference type="Rhea" id="RHEA:24898"/>
        <dbReference type="ChEBI" id="CHEBI:33019"/>
        <dbReference type="ChEBI" id="CHEBI:37565"/>
        <dbReference type="ChEBI" id="CHEBI:58805"/>
        <dbReference type="EC" id="2.7.7.65"/>
    </reaction>
</comment>
<dbReference type="Proteomes" id="UP000242258">
    <property type="component" value="Unassembled WGS sequence"/>
</dbReference>
<dbReference type="InterPro" id="IPR000160">
    <property type="entry name" value="GGDEF_dom"/>
</dbReference>
<feature type="transmembrane region" description="Helical" evidence="4">
    <location>
        <begin position="116"/>
        <end position="135"/>
    </location>
</feature>
<name>A0A1E7Q9F7_9GAMM</name>
<dbReference type="PROSITE" id="PS50887">
    <property type="entry name" value="GGDEF"/>
    <property type="match status" value="1"/>
</dbReference>
<dbReference type="NCBIfam" id="TIGR00254">
    <property type="entry name" value="GGDEF"/>
    <property type="match status" value="1"/>
</dbReference>
<evidence type="ECO:0000259" key="5">
    <source>
        <dbReference type="PROSITE" id="PS50887"/>
    </source>
</evidence>
<organism evidence="6 7">
    <name type="scientific">Rheinheimera salexigens</name>
    <dbReference type="NCBI Taxonomy" id="1628148"/>
    <lineage>
        <taxon>Bacteria</taxon>
        <taxon>Pseudomonadati</taxon>
        <taxon>Pseudomonadota</taxon>
        <taxon>Gammaproteobacteria</taxon>
        <taxon>Chromatiales</taxon>
        <taxon>Chromatiaceae</taxon>
        <taxon>Rheinheimera</taxon>
    </lineage>
</organism>
<comment type="caution">
    <text evidence="6">The sequence shown here is derived from an EMBL/GenBank/DDBJ whole genome shotgun (WGS) entry which is preliminary data.</text>
</comment>
<dbReference type="STRING" id="1628148.BI198_14830"/>
<dbReference type="PANTHER" id="PTHR45138">
    <property type="entry name" value="REGULATORY COMPONENTS OF SENSORY TRANSDUCTION SYSTEM"/>
    <property type="match status" value="1"/>
</dbReference>
<protein>
    <recommendedName>
        <fullName evidence="2">diguanylate cyclase</fullName>
        <ecNumber evidence="2">2.7.7.65</ecNumber>
    </recommendedName>
</protein>
<evidence type="ECO:0000256" key="3">
    <source>
        <dbReference type="ARBA" id="ARBA00034247"/>
    </source>
</evidence>
<evidence type="ECO:0000313" key="7">
    <source>
        <dbReference type="Proteomes" id="UP000242258"/>
    </source>
</evidence>
<keyword evidence="4" id="KW-0472">Membrane</keyword>
<evidence type="ECO:0000313" key="6">
    <source>
        <dbReference type="EMBL" id="OEY70693.1"/>
    </source>
</evidence>
<evidence type="ECO:0000256" key="2">
    <source>
        <dbReference type="ARBA" id="ARBA00012528"/>
    </source>
</evidence>
<feature type="transmembrane region" description="Helical" evidence="4">
    <location>
        <begin position="94"/>
        <end position="111"/>
    </location>
</feature>
<feature type="transmembrane region" description="Helical" evidence="4">
    <location>
        <begin position="141"/>
        <end position="169"/>
    </location>
</feature>
<feature type="transmembrane region" description="Helical" evidence="4">
    <location>
        <begin position="44"/>
        <end position="61"/>
    </location>
</feature>
<feature type="domain" description="GGDEF" evidence="5">
    <location>
        <begin position="213"/>
        <end position="346"/>
    </location>
</feature>
<gene>
    <name evidence="6" type="ORF">BI198_14830</name>
</gene>
<dbReference type="InterPro" id="IPR050469">
    <property type="entry name" value="Diguanylate_Cyclase"/>
</dbReference>
<dbReference type="EC" id="2.7.7.65" evidence="2"/>
<keyword evidence="4" id="KW-1133">Transmembrane helix</keyword>
<dbReference type="CDD" id="cd01949">
    <property type="entry name" value="GGDEF"/>
    <property type="match status" value="1"/>
</dbReference>
<dbReference type="InterPro" id="IPR029787">
    <property type="entry name" value="Nucleotide_cyclase"/>
</dbReference>
<feature type="transmembrane region" description="Helical" evidence="4">
    <location>
        <begin position="20"/>
        <end position="38"/>
    </location>
</feature>
<dbReference type="SMART" id="SM00267">
    <property type="entry name" value="GGDEF"/>
    <property type="match status" value="1"/>
</dbReference>
<dbReference type="AlphaFoldDB" id="A0A1E7Q9F7"/>
<dbReference type="GO" id="GO:0052621">
    <property type="term" value="F:diguanylate cyclase activity"/>
    <property type="evidence" value="ECO:0007669"/>
    <property type="project" value="UniProtKB-EC"/>
</dbReference>
<dbReference type="FunFam" id="3.30.70.270:FF:000001">
    <property type="entry name" value="Diguanylate cyclase domain protein"/>
    <property type="match status" value="1"/>
</dbReference>
<proteinExistence type="predicted"/>
<comment type="cofactor">
    <cofactor evidence="1">
        <name>Mg(2+)</name>
        <dbReference type="ChEBI" id="CHEBI:18420"/>
    </cofactor>
</comment>
<dbReference type="EMBL" id="MKEK01000001">
    <property type="protein sequence ID" value="OEY70693.1"/>
    <property type="molecule type" value="Genomic_DNA"/>
</dbReference>
<accession>A0A1E7Q9F7</accession>
<reference evidence="7" key="1">
    <citation type="submission" date="2016-09" db="EMBL/GenBank/DDBJ databases">
        <authorList>
            <person name="Wan X."/>
            <person name="Hou S."/>
        </authorList>
    </citation>
    <scope>NUCLEOTIDE SEQUENCE [LARGE SCALE GENOMIC DNA]</scope>
    <source>
        <strain evidence="7">KH87</strain>
    </source>
</reference>
<sequence length="351" mass="39875">MDDRNRKHQRPPFWRVAQRCCIVAGAIDTAYFFLFLTLDSPALAWINIISVAMYITAYYAYRRRKNQLGSLLIWTEVILHAAFGTILIGWDSGFYYFLLAFIPVLPVSMAANKAIVALLVLWTYFVGLHTLAIFIDPIQPISALGLFAVNTFNLTVVFGIFAYLAFYYIRTVTSAHRKLREHATTDSMTRLFNRRYMTERMQLEAQQATVNQTALSFLLLDIDYFKQINDQYGHHIGDEVLTQAADLLRAELRPNDIAARWGGEEFLIVLPESSNLQAAIVAERIRSAFEDFAWSDIIGEDVSVTISTGIHSMQHNEAISDTIKAADHALYQAKSNGRNRVELSINQMVTE</sequence>
<evidence type="ECO:0000256" key="1">
    <source>
        <dbReference type="ARBA" id="ARBA00001946"/>
    </source>
</evidence>
<dbReference type="RefSeq" id="WP_070050247.1">
    <property type="nucleotide sequence ID" value="NZ_CBCSDO010000002.1"/>
</dbReference>
<feature type="transmembrane region" description="Helical" evidence="4">
    <location>
        <begin position="68"/>
        <end position="88"/>
    </location>
</feature>
<keyword evidence="7" id="KW-1185">Reference proteome</keyword>